<proteinExistence type="predicted"/>
<feature type="transmembrane region" description="Helical" evidence="1">
    <location>
        <begin position="125"/>
        <end position="153"/>
    </location>
</feature>
<feature type="transmembrane region" description="Helical" evidence="1">
    <location>
        <begin position="174"/>
        <end position="194"/>
    </location>
</feature>
<name>A0A1Y0DUV8_LACRH</name>
<accession>A0A1Y0DUV8</accession>
<dbReference type="OMA" id="IMIKTAH"/>
<keyword evidence="1" id="KW-0472">Membrane</keyword>
<dbReference type="EMBL" id="SSHM01000001">
    <property type="protein sequence ID" value="THC80888.1"/>
    <property type="molecule type" value="Genomic_DNA"/>
</dbReference>
<keyword evidence="1" id="KW-1133">Transmembrane helix</keyword>
<comment type="caution">
    <text evidence="2">The sequence shown here is derived from an EMBL/GenBank/DDBJ whole genome shotgun (WGS) entry which is preliminary data.</text>
</comment>
<protein>
    <submittedName>
        <fullName evidence="2">Uncharacterized protein</fullName>
    </submittedName>
</protein>
<reference evidence="3 5" key="1">
    <citation type="submission" date="2017-01" db="EMBL/GenBank/DDBJ databases">
        <title>In silico prediction, in vitro antibacterial spectrum and physicochemical properties of a putative bacteriocin produced by Lactobacillus rhamnosus strain L156.4.</title>
        <authorList>
            <person name="Silveira A.M."/>
            <person name="Monteiro A.S."/>
            <person name="Santos V.L."/>
            <person name="Nicoli J.R."/>
            <person name="Azevedo V."/>
            <person name="Soares S.C."/>
            <person name="Castro-Oliveira L."/>
            <person name="Dias-Souza M.V."/>
            <person name="Nardi R.M."/>
        </authorList>
    </citation>
    <scope>NUCLEOTIDE SEQUENCE [LARGE SCALE GENOMIC DNA]</scope>
    <source>
        <strain evidence="3 5">L156.4</strain>
    </source>
</reference>
<dbReference type="RefSeq" id="WP_014569300.1">
    <property type="nucleotide sequence ID" value="NZ_BSWG01000028.1"/>
</dbReference>
<evidence type="ECO:0000313" key="7">
    <source>
        <dbReference type="Proteomes" id="UP000552935"/>
    </source>
</evidence>
<dbReference type="AlphaFoldDB" id="A0A1Y0DUV8"/>
<dbReference type="EMBL" id="JACCKI010000014">
    <property type="protein sequence ID" value="NZA05945.1"/>
    <property type="molecule type" value="Genomic_DNA"/>
</dbReference>
<reference evidence="2 7" key="3">
    <citation type="submission" date="2020-07" db="EMBL/GenBank/DDBJ databases">
        <title>Organ Donor 1.</title>
        <authorList>
            <person name="Marsh A.J."/>
            <person name="Azcarate-Peril M.A."/>
        </authorList>
    </citation>
    <scope>NUCLEOTIDE SEQUENCE [LARGE SCALE GENOMIC DNA]</scope>
    <source>
        <strain evidence="2 7">AMC0712</strain>
    </source>
</reference>
<dbReference type="Proteomes" id="UP000307517">
    <property type="component" value="Unassembled WGS sequence"/>
</dbReference>
<dbReference type="Proteomes" id="UP000552935">
    <property type="component" value="Unassembled WGS sequence"/>
</dbReference>
<evidence type="ECO:0000313" key="2">
    <source>
        <dbReference type="EMBL" id="NZA05945.1"/>
    </source>
</evidence>
<dbReference type="Proteomes" id="UP000189067">
    <property type="component" value="Unassembled WGS sequence"/>
</dbReference>
<evidence type="ECO:0000256" key="1">
    <source>
        <dbReference type="SAM" id="Phobius"/>
    </source>
</evidence>
<keyword evidence="1" id="KW-0812">Transmembrane</keyword>
<evidence type="ECO:0000313" key="4">
    <source>
        <dbReference type="EMBL" id="THC80888.1"/>
    </source>
</evidence>
<reference evidence="4 6" key="2">
    <citation type="submission" date="2019-04" db="EMBL/GenBank/DDBJ databases">
        <title>Genome Announcement to Ensure Probiotic Safety of Lactobacillus rhamnosus UBLR-58.</title>
        <authorList>
            <person name="Sulthana A."/>
            <person name="Lakshmi S.G."/>
            <person name="Madempudi R.S."/>
        </authorList>
    </citation>
    <scope>NUCLEOTIDE SEQUENCE [LARGE SCALE GENOMIC DNA]</scope>
    <source>
        <strain evidence="4 6">UBLR-58</strain>
    </source>
</reference>
<evidence type="ECO:0000313" key="3">
    <source>
        <dbReference type="EMBL" id="ONN75546.1"/>
    </source>
</evidence>
<evidence type="ECO:0000313" key="5">
    <source>
        <dbReference type="Proteomes" id="UP000189067"/>
    </source>
</evidence>
<feature type="transmembrane region" description="Helical" evidence="1">
    <location>
        <begin position="214"/>
        <end position="236"/>
    </location>
</feature>
<sequence>MMLTIGTPARTEQIVVKSQGLQQLTDTLNHDLVTTANQNGAALNSDTKLVTLDDTQRLAVKMITASAANQTHISLATIKESLTSRLQTAAKNQGQNFDDQKVLASLNAKLEYEINESIMEQGWGLIYPLLVLMTQTAVIVAAILLVIVLLIMLKTAHSWRRFMAVVGRSTYAMGYFGGFIAILVTASPLLGMISTRAPLNTQLASDLIRAYSPLWQRVAGWTIVVGLIIAAISHFLPRPALLADDSANPAAER</sequence>
<dbReference type="EMBL" id="MTJY01000019">
    <property type="protein sequence ID" value="ONN75546.1"/>
    <property type="molecule type" value="Genomic_DNA"/>
</dbReference>
<evidence type="ECO:0000313" key="6">
    <source>
        <dbReference type="Proteomes" id="UP000307517"/>
    </source>
</evidence>
<gene>
    <name evidence="3" type="ORF">BWR10_03475</name>
    <name evidence="4" type="ORF">E6L36_11255</name>
    <name evidence="2" type="ORF">H0N82_12820</name>
</gene>
<organism evidence="2 7">
    <name type="scientific">Lacticaseibacillus rhamnosus</name>
    <name type="common">Lactobacillus rhamnosus</name>
    <dbReference type="NCBI Taxonomy" id="47715"/>
    <lineage>
        <taxon>Bacteria</taxon>
        <taxon>Bacillati</taxon>
        <taxon>Bacillota</taxon>
        <taxon>Bacilli</taxon>
        <taxon>Lactobacillales</taxon>
        <taxon>Lactobacillaceae</taxon>
        <taxon>Lacticaseibacillus</taxon>
    </lineage>
</organism>